<dbReference type="Proteomes" id="UP000274504">
    <property type="component" value="Unassembled WGS sequence"/>
</dbReference>
<reference evidence="4 5" key="2">
    <citation type="submission" date="2018-11" db="EMBL/GenBank/DDBJ databases">
        <authorList>
            <consortium name="Pathogen Informatics"/>
        </authorList>
    </citation>
    <scope>NUCLEOTIDE SEQUENCE [LARGE SCALE GENOMIC DNA]</scope>
</reference>
<dbReference type="Pfam" id="PF20412">
    <property type="entry name" value="RALGAPB_N"/>
    <property type="match status" value="1"/>
</dbReference>
<dbReference type="EMBL" id="UYSG01000171">
    <property type="protein sequence ID" value="VDL18529.1"/>
    <property type="molecule type" value="Genomic_DNA"/>
</dbReference>
<evidence type="ECO:0000259" key="3">
    <source>
        <dbReference type="PROSITE" id="PS50085"/>
    </source>
</evidence>
<evidence type="ECO:0000313" key="4">
    <source>
        <dbReference type="EMBL" id="VDL18529.1"/>
    </source>
</evidence>
<dbReference type="WBParaSite" id="HDID_0000106701-mRNA-1">
    <property type="protein sequence ID" value="HDID_0000106701-mRNA-1"/>
    <property type="gene ID" value="HDID_0000106701"/>
</dbReference>
<evidence type="ECO:0000313" key="6">
    <source>
        <dbReference type="WBParaSite" id="HDID_0000106701-mRNA-1"/>
    </source>
</evidence>
<organism evidence="6">
    <name type="scientific">Hymenolepis diminuta</name>
    <name type="common">Rat tapeworm</name>
    <dbReference type="NCBI Taxonomy" id="6216"/>
    <lineage>
        <taxon>Eukaryota</taxon>
        <taxon>Metazoa</taxon>
        <taxon>Spiralia</taxon>
        <taxon>Lophotrochozoa</taxon>
        <taxon>Platyhelminthes</taxon>
        <taxon>Cestoda</taxon>
        <taxon>Eucestoda</taxon>
        <taxon>Cyclophyllidea</taxon>
        <taxon>Hymenolepididae</taxon>
        <taxon>Hymenolepis</taxon>
    </lineage>
</organism>
<dbReference type="Gene3D" id="3.40.50.11210">
    <property type="entry name" value="Rap/Ran-GAP"/>
    <property type="match status" value="1"/>
</dbReference>
<name>A0A158QC72_HYMDI</name>
<feature type="compositionally biased region" description="Low complexity" evidence="2">
    <location>
        <begin position="1319"/>
        <end position="1333"/>
    </location>
</feature>
<feature type="region of interest" description="Disordered" evidence="2">
    <location>
        <begin position="1310"/>
        <end position="1351"/>
    </location>
</feature>
<accession>A0A158QC72</accession>
<dbReference type="SUPFAM" id="SSF111347">
    <property type="entry name" value="Rap/Ran-GAP"/>
    <property type="match status" value="1"/>
</dbReference>
<proteinExistence type="predicted"/>
<dbReference type="InterPro" id="IPR035974">
    <property type="entry name" value="Rap/Ran-GAP_sf"/>
</dbReference>
<dbReference type="InterPro" id="IPR039930">
    <property type="entry name" value="RALGAPB"/>
</dbReference>
<dbReference type="InterPro" id="IPR000331">
    <property type="entry name" value="Rap/Ran_GAP_dom"/>
</dbReference>
<dbReference type="PANTHER" id="PTHR21344">
    <property type="entry name" value="RAL GTPASE-ACTIVATING PROTEIN SUBUNIT BETA"/>
    <property type="match status" value="1"/>
</dbReference>
<dbReference type="PANTHER" id="PTHR21344:SF1">
    <property type="entry name" value="RAL GTPASE-ACTIVATING PROTEIN SUBUNIT BETA"/>
    <property type="match status" value="1"/>
</dbReference>
<dbReference type="GO" id="GO:0005096">
    <property type="term" value="F:GTPase activator activity"/>
    <property type="evidence" value="ECO:0007669"/>
    <property type="project" value="UniProtKB-KW"/>
</dbReference>
<dbReference type="OrthoDB" id="10009983at2759"/>
<dbReference type="GO" id="GO:0051056">
    <property type="term" value="P:regulation of small GTPase mediated signal transduction"/>
    <property type="evidence" value="ECO:0007669"/>
    <property type="project" value="InterPro"/>
</dbReference>
<dbReference type="STRING" id="6216.A0A158QC72"/>
<keyword evidence="1" id="KW-0343">GTPase activation</keyword>
<reference evidence="6" key="1">
    <citation type="submission" date="2016-04" db="UniProtKB">
        <authorList>
            <consortium name="WormBaseParasite"/>
        </authorList>
    </citation>
    <scope>IDENTIFICATION</scope>
</reference>
<evidence type="ECO:0000313" key="5">
    <source>
        <dbReference type="Proteomes" id="UP000274504"/>
    </source>
</evidence>
<evidence type="ECO:0000256" key="2">
    <source>
        <dbReference type="SAM" id="MobiDB-lite"/>
    </source>
</evidence>
<dbReference type="PROSITE" id="PS50085">
    <property type="entry name" value="RAPGAP"/>
    <property type="match status" value="1"/>
</dbReference>
<dbReference type="InterPro" id="IPR046859">
    <property type="entry name" value="RGPA/RALGAPB_N"/>
</dbReference>
<feature type="domain" description="Rap-GAP" evidence="3">
    <location>
        <begin position="1376"/>
        <end position="1644"/>
    </location>
</feature>
<sequence length="1670" mass="183695">MSKSMEVDQRKRKSVVMISDTWDGISSQIKKSILEQRSILSQFPPEAAVITSREIVLSLAADCSCKKEAEYSLAQAINEATSIQTVQKRALGRHASSDVTRGGNGGGSRLSTLEAEARSKGFSVKLNTEADLQWVMQAINYGLTMPPENWEIVAHSVHIYCDWLGCLLPAPVQSHGQKGGQQLPHALLAHPVSYAPRLLFALCRFFTPRNVSKTGASDLTDTLFSLLHQSPREPPDPACTGAIKDIVKGIVSASTLQTSTGTGSAVAGEAERWLQKKYIPLVSCIVNRIEQILNTSHLLTGTLWDRLLEFSLAVGFAVLSIPPQIESSAITTSRPFSQSPGLRGMLQLESMIVTMLIRVWLRAMAQHYPTNPYWEGLQELCRVARHRIGSSYVWSRVMVIFTFNLLRPYVIQDLSTPPTIRFTHTDKVSVLLDSPPFSAFQPLMGRQLISDLPSKIQELSWFRLLHIFGNPVDFCYPTEITHTAVFEYFRRSNSASRCRLTAAFLPAIFYHLMRSFSTMVDLFLGISPSLSGSLSTFIGVPQNLFGPLTDVAEYFQYASVRSPDTAILEKYRGVIEQNASATDLPAKTESVPVDSAVSTTSLANLVRNAGLSSNVDPQSLAEAWLQPDLLVTCFYNRPKVTSFIKLLGSWLFDAASGMRTVSNTSGNKGTIVSDPSLKVDNISFHVGRAEAMACLCRIFIYARKTQLTFSRLARFYLCLVNALTIDSEVEYVLSTVLFHSPDLLRADLPGSFSLLAVPLFNTVQWILKKPSVICPEYISMVLLRRASLHQLLSMACLSNHLEGVQFQELSSSGSTELAGLSTRALRTKLARILCDFLGYETDTHNLRMLLSAAYTLVLDMISVESTSRSFKTKSLTDGGAEQPLTLETASGLYGILLEKICGCLRKWMNDFAASSFALDVLCGMANAPVPQPDIARFEKAVYVHEYMSICGFIATQCQREKKDHTRSLHSLIINAFNCLGVWIVAHPYALNDHDTLKAVVETIKLGIFGAESAPTAVQMGSSEENLPMPSAMPFSKRVNEAAEHLLSTLFSTAGSFPPLTGPETVSCCLNEELITQLTKSKISPFQHFVASSFSNSIGLGSLNSDVIISLSEVVGWPTTQVVSSDSDQASSVQLRSLAEPLPVYTFLRDNSGRHLWSWRLRYEPRNGDYNKRISGSCSSRTLKPKDMRHSKSCLENCWPKKMTNEAEDPFMPRTVDNIVLVRAEKEMPTLAQSVMSPRAREEVDILKSLINSETNRLNSFVRRIRDERIKNWSSPYPNEGHCKPDQPADRLSSSHLLTCHLGYVPVNSLQPSSNSFRASNDSPPSTTTQNPTNRRPAPSIDGHRIPGTKGVGGTVESVSLIPSALTPLDSTLIRNIDSLLVAGQRSTASLFVFYVKNGQTSLTDVIANMNTWSETPKDLQSFVCSLGWQVDIKHHPGWRGPLRGVLPPTITATSHLSGFDARQKFPSATEFIRSAPDGVENVFYWADASTEVATLCPSKYTNVERKSPEEKCTADDFRAAVLWLESWDDALWSPSWAGKANSGSPAMNPLQSSLVSEFDCSLIILIHPLVNNGLFRIGILRPKEIGHEAGPLTTGLLLSAPLLGSMVRSTLTSTLHRLASDADSAFVTAGEGGTASRRQRLSMAFGSGGEKGKRPASAVELLLWSAERCY</sequence>
<gene>
    <name evidence="4" type="ORF">HDID_LOCUS1068</name>
</gene>
<evidence type="ECO:0000256" key="1">
    <source>
        <dbReference type="ARBA" id="ARBA00022468"/>
    </source>
</evidence>
<protein>
    <submittedName>
        <fullName evidence="6">Rap-GAP domain-containing protein</fullName>
    </submittedName>
</protein>